<reference evidence="2" key="1">
    <citation type="submission" date="2020-03" db="EMBL/GenBank/DDBJ databases">
        <title>FDA dAtabase for Regulatory Grade micrObial Sequences (FDA-ARGOS): Supporting development and validation of Infectious Disease Dx tests.</title>
        <authorList>
            <person name="Campos J."/>
            <person name="Goldberg B."/>
            <person name="Tallon L."/>
            <person name="Sadzewicz L."/>
            <person name="Vavikolanu K."/>
            <person name="Mehta A."/>
            <person name="Aluvathingal J."/>
            <person name="Nadendla S."/>
            <person name="Nandy P."/>
            <person name="Geyer C."/>
            <person name="Yan Y."/>
            <person name="Sichtig H."/>
        </authorList>
    </citation>
    <scope>NUCLEOTIDE SEQUENCE [LARGE SCALE GENOMIC DNA]</scope>
    <source>
        <strain evidence="2">FDAARGOS_652</strain>
    </source>
</reference>
<evidence type="ECO:0000256" key="1">
    <source>
        <dbReference type="SAM" id="Phobius"/>
    </source>
</evidence>
<dbReference type="OrthoDB" id="4018576at2759"/>
<accession>A0A8X7NPE8</accession>
<evidence type="ECO:0000313" key="2">
    <source>
        <dbReference type="EMBL" id="KAF6052971.1"/>
    </source>
</evidence>
<evidence type="ECO:0000313" key="3">
    <source>
        <dbReference type="Proteomes" id="UP000590412"/>
    </source>
</evidence>
<feature type="transmembrane region" description="Helical" evidence="1">
    <location>
        <begin position="29"/>
        <end position="47"/>
    </location>
</feature>
<proteinExistence type="predicted"/>
<keyword evidence="1" id="KW-0812">Transmembrane</keyword>
<organism evidence="2 3">
    <name type="scientific">Candida parapsilosis</name>
    <name type="common">Yeast</name>
    <dbReference type="NCBI Taxonomy" id="5480"/>
    <lineage>
        <taxon>Eukaryota</taxon>
        <taxon>Fungi</taxon>
        <taxon>Dikarya</taxon>
        <taxon>Ascomycota</taxon>
        <taxon>Saccharomycotina</taxon>
        <taxon>Pichiomycetes</taxon>
        <taxon>Debaryomycetaceae</taxon>
        <taxon>Candida/Lodderomyces clade</taxon>
        <taxon>Candida</taxon>
    </lineage>
</organism>
<feature type="transmembrane region" description="Helical" evidence="1">
    <location>
        <begin position="62"/>
        <end position="81"/>
    </location>
</feature>
<keyword evidence="1" id="KW-1133">Transmembrane helix</keyword>
<dbReference type="AlphaFoldDB" id="A0A8X7NPE8"/>
<name>A0A8X7NPE8_CANPA</name>
<comment type="caution">
    <text evidence="2">The sequence shown here is derived from an EMBL/GenBank/DDBJ whole genome shotgun (WGS) entry which is preliminary data.</text>
</comment>
<sequence length="113" mass="13493">MSNNDARSTAQPSLIQQYITPKLIKDIKFFLVGVVVMTVTIFHYLWIIKRWMINPNIATVELSGHFVVFAIVQLFIWYLYLFKFTATIYKEELAEYNEAEELRKQDDLKRKQR</sequence>
<dbReference type="EMBL" id="JABWAB010000004">
    <property type="protein sequence ID" value="KAF6052971.1"/>
    <property type="molecule type" value="Genomic_DNA"/>
</dbReference>
<keyword evidence="1" id="KW-0472">Membrane</keyword>
<dbReference type="Proteomes" id="UP000590412">
    <property type="component" value="Unassembled WGS sequence"/>
</dbReference>
<protein>
    <submittedName>
        <fullName evidence="2">Putative integral membrane protein</fullName>
    </submittedName>
</protein>
<gene>
    <name evidence="2" type="ORF">FOB60_003227</name>
</gene>